<dbReference type="OrthoDB" id="9801697at2"/>
<keyword evidence="3" id="KW-0677">Repeat</keyword>
<reference evidence="5 6" key="1">
    <citation type="submission" date="2018-10" db="EMBL/GenBank/DDBJ databases">
        <title>Draft Genome Sequence of Bacteroides sp. KCTC 15687.</title>
        <authorList>
            <person name="Yu S.Y."/>
            <person name="Kim J.S."/>
            <person name="Oh B.S."/>
            <person name="Park S.H."/>
            <person name="Kang S.W."/>
            <person name="Park J.E."/>
            <person name="Choi S.H."/>
            <person name="Han K.I."/>
            <person name="Lee K.C."/>
            <person name="Eom M.K."/>
            <person name="Suh M.K."/>
            <person name="Lee D.H."/>
            <person name="Yoon H."/>
            <person name="Kim B."/>
            <person name="Yang S.J."/>
            <person name="Lee J.S."/>
            <person name="Lee J.H."/>
        </authorList>
    </citation>
    <scope>NUCLEOTIDE SEQUENCE [LARGE SCALE GENOMIC DNA]</scope>
    <source>
        <strain evidence="5 6">KCTC 15687</strain>
    </source>
</reference>
<dbReference type="AlphaFoldDB" id="A0A401LT51"/>
<dbReference type="InterPro" id="IPR011004">
    <property type="entry name" value="Trimer_LpxA-like_sf"/>
</dbReference>
<dbReference type="GO" id="GO:0016746">
    <property type="term" value="F:acyltransferase activity"/>
    <property type="evidence" value="ECO:0007669"/>
    <property type="project" value="UniProtKB-KW"/>
</dbReference>
<dbReference type="Pfam" id="PF00132">
    <property type="entry name" value="Hexapep"/>
    <property type="match status" value="3"/>
</dbReference>
<dbReference type="InterPro" id="IPR018357">
    <property type="entry name" value="Hexapep_transf_CS"/>
</dbReference>
<dbReference type="SUPFAM" id="SSF51161">
    <property type="entry name" value="Trimeric LpxA-like enzymes"/>
    <property type="match status" value="1"/>
</dbReference>
<comment type="similarity">
    <text evidence="1">Belongs to the transferase hexapeptide repeat family.</text>
</comment>
<dbReference type="Proteomes" id="UP000288079">
    <property type="component" value="Unassembled WGS sequence"/>
</dbReference>
<sequence>MIHSLADVQSSKIGFDTRIWQFCVVLKNAVIGNQCNICANVFIENDVIIGNQVTVKSGVQIWDGARIEDNVFIGPNVTFTNDLHPRSGNIDYECKGIILRKGCTIGANTTLLAGIEVGEYAMIGAGSVVTKNVPAHSLWFGNPAVCKGYVTISGEILDFNFKDKNGLKHKI</sequence>
<protein>
    <recommendedName>
        <fullName evidence="7">N-acetyltransferase</fullName>
    </recommendedName>
</protein>
<keyword evidence="4" id="KW-0012">Acyltransferase</keyword>
<dbReference type="PANTHER" id="PTHR43300:SF4">
    <property type="entry name" value="ACYL-[ACYL-CARRIER-PROTEIN]--UDP-N-ACETYLGLUCOSAMINE O-ACYLTRANSFERASE"/>
    <property type="match status" value="1"/>
</dbReference>
<dbReference type="PANTHER" id="PTHR43300">
    <property type="entry name" value="ACETYLTRANSFERASE"/>
    <property type="match status" value="1"/>
</dbReference>
<dbReference type="Gene3D" id="2.160.10.10">
    <property type="entry name" value="Hexapeptide repeat proteins"/>
    <property type="match status" value="1"/>
</dbReference>
<accession>A0A401LT51</accession>
<evidence type="ECO:0000256" key="1">
    <source>
        <dbReference type="ARBA" id="ARBA00007274"/>
    </source>
</evidence>
<dbReference type="CDD" id="cd03358">
    <property type="entry name" value="LbH_WxcM_N_like"/>
    <property type="match status" value="1"/>
</dbReference>
<keyword evidence="2" id="KW-0808">Transferase</keyword>
<keyword evidence="6" id="KW-1185">Reference proteome</keyword>
<evidence type="ECO:0000256" key="2">
    <source>
        <dbReference type="ARBA" id="ARBA00022679"/>
    </source>
</evidence>
<dbReference type="RefSeq" id="WP_125040875.1">
    <property type="nucleotide sequence ID" value="NZ_BHWB01000004.1"/>
</dbReference>
<dbReference type="InterPro" id="IPR050179">
    <property type="entry name" value="Trans_hexapeptide_repeat"/>
</dbReference>
<evidence type="ECO:0000256" key="4">
    <source>
        <dbReference type="ARBA" id="ARBA00023315"/>
    </source>
</evidence>
<organism evidence="5 6">
    <name type="scientific">Bacteroides faecalis</name>
    <dbReference type="NCBI Taxonomy" id="2447885"/>
    <lineage>
        <taxon>Bacteria</taxon>
        <taxon>Pseudomonadati</taxon>
        <taxon>Bacteroidota</taxon>
        <taxon>Bacteroidia</taxon>
        <taxon>Bacteroidales</taxon>
        <taxon>Bacteroidaceae</taxon>
        <taxon>Bacteroides</taxon>
    </lineage>
</organism>
<gene>
    <name evidence="5" type="ORF">KGMB02408_16810</name>
</gene>
<name>A0A401LT51_9BACE</name>
<dbReference type="InterPro" id="IPR001451">
    <property type="entry name" value="Hexapep"/>
</dbReference>
<proteinExistence type="inferred from homology"/>
<dbReference type="PROSITE" id="PS00101">
    <property type="entry name" value="HEXAPEP_TRANSFERASES"/>
    <property type="match status" value="1"/>
</dbReference>
<dbReference type="EMBL" id="BHWB01000004">
    <property type="protein sequence ID" value="GCB34736.1"/>
    <property type="molecule type" value="Genomic_DNA"/>
</dbReference>
<evidence type="ECO:0000313" key="5">
    <source>
        <dbReference type="EMBL" id="GCB34736.1"/>
    </source>
</evidence>
<evidence type="ECO:0000256" key="3">
    <source>
        <dbReference type="ARBA" id="ARBA00022737"/>
    </source>
</evidence>
<evidence type="ECO:0000313" key="6">
    <source>
        <dbReference type="Proteomes" id="UP000288079"/>
    </source>
</evidence>
<evidence type="ECO:0008006" key="7">
    <source>
        <dbReference type="Google" id="ProtNLM"/>
    </source>
</evidence>
<comment type="caution">
    <text evidence="5">The sequence shown here is derived from an EMBL/GenBank/DDBJ whole genome shotgun (WGS) entry which is preliminary data.</text>
</comment>